<dbReference type="InterPro" id="IPR007865">
    <property type="entry name" value="Aminopep_P_N"/>
</dbReference>
<keyword evidence="6" id="KW-0378">Hydrolase</keyword>
<keyword evidence="5" id="KW-0479">Metal-binding</keyword>
<evidence type="ECO:0000256" key="4">
    <source>
        <dbReference type="ARBA" id="ARBA00012574"/>
    </source>
</evidence>
<evidence type="ECO:0000256" key="7">
    <source>
        <dbReference type="ARBA" id="ARBA00023211"/>
    </source>
</evidence>
<dbReference type="GO" id="GO:0030145">
    <property type="term" value="F:manganese ion binding"/>
    <property type="evidence" value="ECO:0007669"/>
    <property type="project" value="InterPro"/>
</dbReference>
<dbReference type="InterPro" id="IPR052433">
    <property type="entry name" value="X-Pro_dipept-like"/>
</dbReference>
<dbReference type="PANTHER" id="PTHR43226">
    <property type="entry name" value="XAA-PRO AMINOPEPTIDASE 3"/>
    <property type="match status" value="1"/>
</dbReference>
<comment type="caution">
    <text evidence="9">The sequence shown here is derived from an EMBL/GenBank/DDBJ whole genome shotgun (WGS) entry which is preliminary data.</text>
</comment>
<evidence type="ECO:0000256" key="1">
    <source>
        <dbReference type="ARBA" id="ARBA00001424"/>
    </source>
</evidence>
<dbReference type="Gene3D" id="3.90.230.10">
    <property type="entry name" value="Creatinase/methionine aminopeptidase superfamily"/>
    <property type="match status" value="1"/>
</dbReference>
<dbReference type="SMART" id="SM01011">
    <property type="entry name" value="AMP_N"/>
    <property type="match status" value="1"/>
</dbReference>
<evidence type="ECO:0000313" key="9">
    <source>
        <dbReference type="EMBL" id="KGM98425.1"/>
    </source>
</evidence>
<evidence type="ECO:0000256" key="6">
    <source>
        <dbReference type="ARBA" id="ARBA00022801"/>
    </source>
</evidence>
<gene>
    <name evidence="9" type="ORF">Z968_00300</name>
</gene>
<dbReference type="OrthoDB" id="9806388at2"/>
<name>A0A0A0IFR1_CLONO</name>
<evidence type="ECO:0000313" key="10">
    <source>
        <dbReference type="Proteomes" id="UP000030012"/>
    </source>
</evidence>
<keyword evidence="7" id="KW-0464">Manganese</keyword>
<evidence type="ECO:0000259" key="8">
    <source>
        <dbReference type="SMART" id="SM01011"/>
    </source>
</evidence>
<dbReference type="InterPro" id="IPR000994">
    <property type="entry name" value="Pept_M24"/>
</dbReference>
<dbReference type="Proteomes" id="UP000030012">
    <property type="component" value="Unassembled WGS sequence"/>
</dbReference>
<dbReference type="PANTHER" id="PTHR43226:SF4">
    <property type="entry name" value="XAA-PRO AMINOPEPTIDASE 3"/>
    <property type="match status" value="1"/>
</dbReference>
<dbReference type="InterPro" id="IPR029149">
    <property type="entry name" value="Creatin/AminoP/Spt16_N"/>
</dbReference>
<proteinExistence type="inferred from homology"/>
<dbReference type="SUPFAM" id="SSF53092">
    <property type="entry name" value="Creatinase/prolidase N-terminal domain"/>
    <property type="match status" value="1"/>
</dbReference>
<comment type="catalytic activity">
    <reaction evidence="1">
        <text>Release of any N-terminal amino acid, including proline, that is linked to proline, even from a dipeptide or tripeptide.</text>
        <dbReference type="EC" id="3.4.11.9"/>
    </reaction>
</comment>
<organism evidence="9 10">
    <name type="scientific">Clostridium novyi A str. 4552</name>
    <dbReference type="NCBI Taxonomy" id="1444289"/>
    <lineage>
        <taxon>Bacteria</taxon>
        <taxon>Bacillati</taxon>
        <taxon>Bacillota</taxon>
        <taxon>Clostridia</taxon>
        <taxon>Eubacteriales</taxon>
        <taxon>Clostridiaceae</taxon>
        <taxon>Clostridium</taxon>
    </lineage>
</organism>
<dbReference type="Gene3D" id="3.40.350.10">
    <property type="entry name" value="Creatinase/prolidase N-terminal domain"/>
    <property type="match status" value="1"/>
</dbReference>
<dbReference type="InterPro" id="IPR036005">
    <property type="entry name" value="Creatinase/aminopeptidase-like"/>
</dbReference>
<dbReference type="GO" id="GO:0070006">
    <property type="term" value="F:metalloaminopeptidase activity"/>
    <property type="evidence" value="ECO:0007669"/>
    <property type="project" value="InterPro"/>
</dbReference>
<dbReference type="EMBL" id="JENJ01000001">
    <property type="protein sequence ID" value="KGM98425.1"/>
    <property type="molecule type" value="Genomic_DNA"/>
</dbReference>
<dbReference type="RefSeq" id="WP_039251776.1">
    <property type="nucleotide sequence ID" value="NZ_JENJ01000001.1"/>
</dbReference>
<dbReference type="GO" id="GO:0006508">
    <property type="term" value="P:proteolysis"/>
    <property type="evidence" value="ECO:0007669"/>
    <property type="project" value="TreeGrafter"/>
</dbReference>
<comment type="similarity">
    <text evidence="3">Belongs to the peptidase M24B family.</text>
</comment>
<dbReference type="GO" id="GO:0005829">
    <property type="term" value="C:cytosol"/>
    <property type="evidence" value="ECO:0007669"/>
    <property type="project" value="TreeGrafter"/>
</dbReference>
<dbReference type="EC" id="3.4.11.9" evidence="4"/>
<dbReference type="Pfam" id="PF00557">
    <property type="entry name" value="Peptidase_M24"/>
    <property type="match status" value="1"/>
</dbReference>
<dbReference type="CDD" id="cd01087">
    <property type="entry name" value="Prolidase"/>
    <property type="match status" value="1"/>
</dbReference>
<feature type="domain" description="Aminopeptidase P N-terminal" evidence="8">
    <location>
        <begin position="1"/>
        <end position="136"/>
    </location>
</feature>
<evidence type="ECO:0000256" key="3">
    <source>
        <dbReference type="ARBA" id="ARBA00008766"/>
    </source>
</evidence>
<accession>A0A0A0IFR1</accession>
<protein>
    <recommendedName>
        <fullName evidence="4">Xaa-Pro aminopeptidase</fullName>
        <ecNumber evidence="4">3.4.11.9</ecNumber>
    </recommendedName>
</protein>
<dbReference type="Pfam" id="PF05195">
    <property type="entry name" value="AMP_N"/>
    <property type="match status" value="1"/>
</dbReference>
<sequence length="416" mass="48107">MNNEFFIKNRQRLGEKLEDNSIMVMFAGRAPYKSADETYPFTPNRNFYYLTGIDKENIILMMTKRNNSVNEILFIEEEDPVMARWVGEKLKINEAVKVSGIKNIDYTKGFNDFIGELISRYGYDKLYLDLERQEWGISYTYAQNFAQKIRERYPYFTINNIYNEVSELRTVKSVEEIEKIKIAIDITKRGIEEMMKHAKPGMMEYEIEAYFDYVLTSEGVRDKAFKTIAASGKNATVLHYSENNSKCGENDLIMFDLGAQYEYYNGDITRTFPVSGKFTERQKEVYNVVLRANERIIKESKAGVPYLKLNEIAKDILAEGCIELGIIKDKSEISKYYFHSISHSLGLDTHDVGHRDIILKPGMVITDEPGLYIPEEGIGIRIEDDLLITEDGCINLSSDIIKTIDEIEKFMKDNIK</sequence>
<reference evidence="9 10" key="1">
    <citation type="submission" date="2014-01" db="EMBL/GenBank/DDBJ databases">
        <title>Plasmidome dynamics in the species complex Clostridium novyi sensu lato converts strains of independent lineages into distinctly different pathogens.</title>
        <authorList>
            <person name="Skarin H."/>
            <person name="Segerman B."/>
        </authorList>
    </citation>
    <scope>NUCLEOTIDE SEQUENCE [LARGE SCALE GENOMIC DNA]</scope>
    <source>
        <strain evidence="9 10">4552</strain>
    </source>
</reference>
<dbReference type="AlphaFoldDB" id="A0A0A0IFR1"/>
<comment type="cofactor">
    <cofactor evidence="2">
        <name>Mn(2+)</name>
        <dbReference type="ChEBI" id="CHEBI:29035"/>
    </cofactor>
</comment>
<evidence type="ECO:0000256" key="2">
    <source>
        <dbReference type="ARBA" id="ARBA00001936"/>
    </source>
</evidence>
<evidence type="ECO:0000256" key="5">
    <source>
        <dbReference type="ARBA" id="ARBA00022723"/>
    </source>
</evidence>
<dbReference type="SUPFAM" id="SSF55920">
    <property type="entry name" value="Creatinase/aminopeptidase"/>
    <property type="match status" value="1"/>
</dbReference>